<keyword evidence="1" id="KW-0175">Coiled coil</keyword>
<feature type="region of interest" description="Disordered" evidence="2">
    <location>
        <begin position="193"/>
        <end position="227"/>
    </location>
</feature>
<proteinExistence type="predicted"/>
<evidence type="ECO:0000256" key="2">
    <source>
        <dbReference type="SAM" id="MobiDB-lite"/>
    </source>
</evidence>
<comment type="caution">
    <text evidence="3">The sequence shown here is derived from an EMBL/GenBank/DDBJ whole genome shotgun (WGS) entry which is preliminary data.</text>
</comment>
<dbReference type="OrthoDB" id="3034676at2759"/>
<accession>A0A409YQ44</accession>
<organism evidence="3 4">
    <name type="scientific">Panaeolus cyanescens</name>
    <dbReference type="NCBI Taxonomy" id="181874"/>
    <lineage>
        <taxon>Eukaryota</taxon>
        <taxon>Fungi</taxon>
        <taxon>Dikarya</taxon>
        <taxon>Basidiomycota</taxon>
        <taxon>Agaricomycotina</taxon>
        <taxon>Agaricomycetes</taxon>
        <taxon>Agaricomycetidae</taxon>
        <taxon>Agaricales</taxon>
        <taxon>Agaricineae</taxon>
        <taxon>Galeropsidaceae</taxon>
        <taxon>Panaeolus</taxon>
    </lineage>
</organism>
<dbReference type="InParanoid" id="A0A409YQ44"/>
<feature type="coiled-coil region" evidence="1">
    <location>
        <begin position="252"/>
        <end position="289"/>
    </location>
</feature>
<reference evidence="3 4" key="1">
    <citation type="journal article" date="2018" name="Evol. Lett.">
        <title>Horizontal gene cluster transfer increased hallucinogenic mushroom diversity.</title>
        <authorList>
            <person name="Reynolds H.T."/>
            <person name="Vijayakumar V."/>
            <person name="Gluck-Thaler E."/>
            <person name="Korotkin H.B."/>
            <person name="Matheny P.B."/>
            <person name="Slot J.C."/>
        </authorList>
    </citation>
    <scope>NUCLEOTIDE SEQUENCE [LARGE SCALE GENOMIC DNA]</scope>
    <source>
        <strain evidence="3 4">2629</strain>
    </source>
</reference>
<dbReference type="EMBL" id="NHTK01000840">
    <property type="protein sequence ID" value="PPR05127.1"/>
    <property type="molecule type" value="Genomic_DNA"/>
</dbReference>
<keyword evidence="4" id="KW-1185">Reference proteome</keyword>
<evidence type="ECO:0000313" key="3">
    <source>
        <dbReference type="EMBL" id="PPR05127.1"/>
    </source>
</evidence>
<evidence type="ECO:0000256" key="1">
    <source>
        <dbReference type="SAM" id="Coils"/>
    </source>
</evidence>
<gene>
    <name evidence="3" type="ORF">CVT24_010383</name>
</gene>
<evidence type="ECO:0000313" key="4">
    <source>
        <dbReference type="Proteomes" id="UP000284842"/>
    </source>
</evidence>
<sequence>MSAGFNSAPPSYNAPSTAGHIIELSDSALAIQKAFADARYIVDRMGKTLGTDYSKKLLELDTKYNALFSDCRCSATTLQGHMKRFAGDVVPIAQDTSETLEDRIELVKDVADDLANAAKRHDGVFQKGLLEILAELDTILQAIKAEEVRVRDENKAVLEQAETKINEVATKVEKNTTAFGVFNLVFKGKSDASKQPASQVHGASAKSGSGKGSNAPATPRSNPPPITGVEARYKDVFEGVHLVTDFFQRIAVTRLANLRKEADKQLEQLSKAGEQIDAMSKDLKALGENVSAFNTAWQKLVTDACNLSQYLAAGNIDEKAFLTVLISETEVYKSIRAALDEFALRV</sequence>
<dbReference type="AlphaFoldDB" id="A0A409YQ44"/>
<dbReference type="Proteomes" id="UP000284842">
    <property type="component" value="Unassembled WGS sequence"/>
</dbReference>
<protein>
    <submittedName>
        <fullName evidence="3">Uncharacterized protein</fullName>
    </submittedName>
</protein>
<name>A0A409YQ44_9AGAR</name>